<dbReference type="EMBL" id="CAJPDS010000056">
    <property type="protein sequence ID" value="CAF9930542.1"/>
    <property type="molecule type" value="Genomic_DNA"/>
</dbReference>
<dbReference type="Proteomes" id="UP000664521">
    <property type="component" value="Unassembled WGS sequence"/>
</dbReference>
<reference evidence="1" key="1">
    <citation type="submission" date="2021-03" db="EMBL/GenBank/DDBJ databases">
        <authorList>
            <person name="Tagirdzhanova G."/>
        </authorList>
    </citation>
    <scope>NUCLEOTIDE SEQUENCE</scope>
</reference>
<proteinExistence type="predicted"/>
<sequence>MSDAEQIAPTFYPKISIYPCPSCVHFPMIKCEEIIADYIDHVNAAGTLGPSPDPNKVRKAIQEQMGRNIKERVEPEYPVPTAAGIKANPEIPLFKAAGGGSLRDPNHQRKEDIAIYKCNFCHALYVLPEDFKAAGKALDYPIGVGVMTPEGIQDLCVHAMQNAYRGLGIGKAEVYCFKSFVVMVDMTGVEESSAAKASEKDKYLSVFDVGALMS</sequence>
<keyword evidence="2" id="KW-1185">Reference proteome</keyword>
<organism evidence="1 2">
    <name type="scientific">Heterodermia speciosa</name>
    <dbReference type="NCBI Taxonomy" id="116794"/>
    <lineage>
        <taxon>Eukaryota</taxon>
        <taxon>Fungi</taxon>
        <taxon>Dikarya</taxon>
        <taxon>Ascomycota</taxon>
        <taxon>Pezizomycotina</taxon>
        <taxon>Lecanoromycetes</taxon>
        <taxon>OSLEUM clade</taxon>
        <taxon>Lecanoromycetidae</taxon>
        <taxon>Caliciales</taxon>
        <taxon>Physciaceae</taxon>
        <taxon>Heterodermia</taxon>
    </lineage>
</organism>
<protein>
    <submittedName>
        <fullName evidence="1">Uncharacterized protein</fullName>
    </submittedName>
</protein>
<accession>A0A8H3FWV4</accession>
<evidence type="ECO:0000313" key="2">
    <source>
        <dbReference type="Proteomes" id="UP000664521"/>
    </source>
</evidence>
<comment type="caution">
    <text evidence="1">The sequence shown here is derived from an EMBL/GenBank/DDBJ whole genome shotgun (WGS) entry which is preliminary data.</text>
</comment>
<dbReference type="AlphaFoldDB" id="A0A8H3FWV4"/>
<evidence type="ECO:0000313" key="1">
    <source>
        <dbReference type="EMBL" id="CAF9930542.1"/>
    </source>
</evidence>
<gene>
    <name evidence="1" type="ORF">HETSPECPRED_007641</name>
</gene>
<name>A0A8H3FWV4_9LECA</name>